<evidence type="ECO:0000313" key="1">
    <source>
        <dbReference type="EMBL" id="MBS6940715.1"/>
    </source>
</evidence>
<dbReference type="InterPro" id="IPR012349">
    <property type="entry name" value="Split_barrel_FMN-bd"/>
</dbReference>
<dbReference type="PANTHER" id="PTHR34071">
    <property type="entry name" value="5-NITROIMIDAZOLE ANTIBIOTICS RESISTANCE PROTEIN, NIMA-FAMILY-RELATED PROTEIN-RELATED"/>
    <property type="match status" value="1"/>
</dbReference>
<organism evidence="1 2">
    <name type="scientific">Slackia piriformis</name>
    <dbReference type="NCBI Taxonomy" id="626934"/>
    <lineage>
        <taxon>Bacteria</taxon>
        <taxon>Bacillati</taxon>
        <taxon>Actinomycetota</taxon>
        <taxon>Coriobacteriia</taxon>
        <taxon>Eggerthellales</taxon>
        <taxon>Eggerthellaceae</taxon>
        <taxon>Slackia</taxon>
    </lineage>
</organism>
<protein>
    <submittedName>
        <fullName evidence="1">Pyridoxamine 5'-phosphate oxidase family protein</fullName>
    </submittedName>
</protein>
<dbReference type="AlphaFoldDB" id="A0A943V0T8"/>
<sequence length="168" mass="18387">MERYEMRRATRSMDEAEMRNVLEHGAYCVVSCIDANGLPYGVPLSYVYAAPSSALRESGAGALYFHTTDQGGRKMDAFLSDGRASATIVENVAARFENASFTTGFSSVMASGRIRRITDPVAARKALVDLCMKYLPEHKRDIGAAMQADFATTAVWALDIDEICGKRN</sequence>
<dbReference type="InterPro" id="IPR024747">
    <property type="entry name" value="Pyridox_Oxase-rel"/>
</dbReference>
<evidence type="ECO:0000313" key="2">
    <source>
        <dbReference type="Proteomes" id="UP000727506"/>
    </source>
</evidence>
<dbReference type="Proteomes" id="UP000727506">
    <property type="component" value="Unassembled WGS sequence"/>
</dbReference>
<dbReference type="Gene3D" id="2.30.110.10">
    <property type="entry name" value="Electron Transport, Fmn-binding Protein, Chain A"/>
    <property type="match status" value="1"/>
</dbReference>
<dbReference type="PANTHER" id="PTHR34071:SF2">
    <property type="entry name" value="FLAVIN-NUCLEOTIDE-BINDING PROTEIN"/>
    <property type="match status" value="1"/>
</dbReference>
<dbReference type="Pfam" id="PF12900">
    <property type="entry name" value="Pyridox_ox_2"/>
    <property type="match status" value="1"/>
</dbReference>
<dbReference type="EMBL" id="JAGZSV010000059">
    <property type="protein sequence ID" value="MBS6940715.1"/>
    <property type="molecule type" value="Genomic_DNA"/>
</dbReference>
<reference evidence="1" key="1">
    <citation type="submission" date="2021-02" db="EMBL/GenBank/DDBJ databases">
        <title>Infant gut strain persistence is associated with maternal origin, phylogeny, and functional potential including surface adhesion and iron acquisition.</title>
        <authorList>
            <person name="Lou Y.C."/>
        </authorList>
    </citation>
    <scope>NUCLEOTIDE SEQUENCE</scope>
    <source>
        <strain evidence="1">L2_039_000G1_dasL2_039_000G1_concoct_11</strain>
    </source>
</reference>
<gene>
    <name evidence="1" type="ORF">KH142_04405</name>
</gene>
<dbReference type="SUPFAM" id="SSF50475">
    <property type="entry name" value="FMN-binding split barrel"/>
    <property type="match status" value="1"/>
</dbReference>
<accession>A0A943V0T8</accession>
<proteinExistence type="predicted"/>
<comment type="caution">
    <text evidence="1">The sequence shown here is derived from an EMBL/GenBank/DDBJ whole genome shotgun (WGS) entry which is preliminary data.</text>
</comment>
<name>A0A943V0T8_9ACTN</name>